<feature type="binding site" evidence="8">
    <location>
        <position position="182"/>
    </location>
    <ligand>
        <name>Zn(2+)</name>
        <dbReference type="ChEBI" id="CHEBI:29105"/>
        <label>2</label>
    </ligand>
</feature>
<keyword evidence="10" id="KW-1185">Reference proteome</keyword>
<dbReference type="InterPro" id="IPR051464">
    <property type="entry name" value="Peptidase_M42_aminopept"/>
</dbReference>
<dbReference type="GO" id="GO:0006508">
    <property type="term" value="P:proteolysis"/>
    <property type="evidence" value="ECO:0007669"/>
    <property type="project" value="UniProtKB-KW"/>
</dbReference>
<dbReference type="EC" id="3.2.1.4" evidence="9"/>
<comment type="similarity">
    <text evidence="1 6">Belongs to the peptidase M42 family.</text>
</comment>
<evidence type="ECO:0000256" key="2">
    <source>
        <dbReference type="ARBA" id="ARBA00022438"/>
    </source>
</evidence>
<dbReference type="InterPro" id="IPR008007">
    <property type="entry name" value="Peptidase_M42"/>
</dbReference>
<dbReference type="GO" id="GO:0008810">
    <property type="term" value="F:cellulase activity"/>
    <property type="evidence" value="ECO:0007669"/>
    <property type="project" value="UniProtKB-EC"/>
</dbReference>
<dbReference type="GO" id="GO:0046872">
    <property type="term" value="F:metal ion binding"/>
    <property type="evidence" value="ECO:0007669"/>
    <property type="project" value="UniProtKB-UniRule"/>
</dbReference>
<evidence type="ECO:0000256" key="4">
    <source>
        <dbReference type="ARBA" id="ARBA00022723"/>
    </source>
</evidence>
<organism evidence="9 10">
    <name type="scientific">Algisphaera agarilytica</name>
    <dbReference type="NCBI Taxonomy" id="1385975"/>
    <lineage>
        <taxon>Bacteria</taxon>
        <taxon>Pseudomonadati</taxon>
        <taxon>Planctomycetota</taxon>
        <taxon>Phycisphaerae</taxon>
        <taxon>Phycisphaerales</taxon>
        <taxon>Phycisphaeraceae</taxon>
        <taxon>Algisphaera</taxon>
    </lineage>
</organism>
<dbReference type="PANTHER" id="PTHR32481">
    <property type="entry name" value="AMINOPEPTIDASE"/>
    <property type="match status" value="1"/>
</dbReference>
<dbReference type="Gene3D" id="2.40.30.40">
    <property type="entry name" value="Peptidase M42, domain 2"/>
    <property type="match status" value="1"/>
</dbReference>
<feature type="binding site" evidence="8">
    <location>
        <position position="182"/>
    </location>
    <ligand>
        <name>Zn(2+)</name>
        <dbReference type="ChEBI" id="CHEBI:29105"/>
        <label>1</label>
    </ligand>
</feature>
<feature type="binding site" evidence="8">
    <location>
        <position position="217"/>
    </location>
    <ligand>
        <name>Zn(2+)</name>
        <dbReference type="ChEBI" id="CHEBI:29105"/>
        <label>2</label>
    </ligand>
</feature>
<reference evidence="9 10" key="1">
    <citation type="submission" date="2020-08" db="EMBL/GenBank/DDBJ databases">
        <title>Genomic Encyclopedia of Type Strains, Phase IV (KMG-IV): sequencing the most valuable type-strain genomes for metagenomic binning, comparative biology and taxonomic classification.</title>
        <authorList>
            <person name="Goeker M."/>
        </authorList>
    </citation>
    <scope>NUCLEOTIDE SEQUENCE [LARGE SCALE GENOMIC DNA]</scope>
    <source>
        <strain evidence="9 10">DSM 103725</strain>
    </source>
</reference>
<dbReference type="PANTHER" id="PTHR32481:SF7">
    <property type="entry name" value="AMINOPEPTIDASE YHFE-RELATED"/>
    <property type="match status" value="1"/>
</dbReference>
<dbReference type="EMBL" id="JACHGY010000001">
    <property type="protein sequence ID" value="MBB6429244.1"/>
    <property type="molecule type" value="Genomic_DNA"/>
</dbReference>
<dbReference type="Proteomes" id="UP000541810">
    <property type="component" value="Unassembled WGS sequence"/>
</dbReference>
<dbReference type="SUPFAM" id="SSF53187">
    <property type="entry name" value="Zn-dependent exopeptidases"/>
    <property type="match status" value="1"/>
</dbReference>
<evidence type="ECO:0000256" key="7">
    <source>
        <dbReference type="PIRSR" id="PIRSR001123-1"/>
    </source>
</evidence>
<gene>
    <name evidence="9" type="ORF">HNQ40_001050</name>
</gene>
<dbReference type="Gene3D" id="3.40.630.10">
    <property type="entry name" value="Zn peptidases"/>
    <property type="match status" value="1"/>
</dbReference>
<evidence type="ECO:0000256" key="5">
    <source>
        <dbReference type="ARBA" id="ARBA00022801"/>
    </source>
</evidence>
<evidence type="ECO:0000313" key="9">
    <source>
        <dbReference type="EMBL" id="MBB6429244.1"/>
    </source>
</evidence>
<dbReference type="RefSeq" id="WP_184676830.1">
    <property type="nucleotide sequence ID" value="NZ_JACHGY010000001.1"/>
</dbReference>
<dbReference type="InterPro" id="IPR023367">
    <property type="entry name" value="Peptidase_M42_dom2"/>
</dbReference>
<keyword evidence="4 8" id="KW-0479">Metal-binding</keyword>
<accession>A0A7X0H4T1</accession>
<sequence length="353" mass="38011">MELLEKLTQTPGVPGREGRVRDLIISEIEGLFDDISIDPMGSIIAVRKPTASGADEADSGVPTRVMLAAHMDQIGFLVRHVGEDGFLRVQNVGGFDTRNLFARLVTVATADGDLPGVLNPGGKPVHTATPEERKKIPEVHDLLIDLGLPKEQVKERVKIGDMVTLKSPYTMVGNTIVSQCMDNRVACWVAIEAMRKLVADDTKHACEIHCVFTVQEEVGLRGAITSSYTVQPDIGIGIDVTLCVDTPGSPEDQRCTVQGEGAALTVMDGASIGDVGILEDMERVAEQKSIKTQRSILSRGGTDTAGIQRAAGGTRAFTLSCPTRYIHTVVEMVHIDDLHACRDLMAAYLADVK</sequence>
<evidence type="ECO:0000313" key="10">
    <source>
        <dbReference type="Proteomes" id="UP000541810"/>
    </source>
</evidence>
<feature type="binding site" evidence="8">
    <location>
        <position position="327"/>
    </location>
    <ligand>
        <name>Zn(2+)</name>
        <dbReference type="ChEBI" id="CHEBI:29105"/>
        <label>2</label>
    </ligand>
</feature>
<proteinExistence type="inferred from homology"/>
<dbReference type="AlphaFoldDB" id="A0A7X0H4T1"/>
<dbReference type="PIRSF" id="PIRSF001123">
    <property type="entry name" value="PepA_GA"/>
    <property type="match status" value="1"/>
</dbReference>
<comment type="caution">
    <text evidence="9">The sequence shown here is derived from an EMBL/GenBank/DDBJ whole genome shotgun (WGS) entry which is preliminary data.</text>
</comment>
<keyword evidence="5 9" id="KW-0378">Hydrolase</keyword>
<keyword evidence="9" id="KW-0326">Glycosidase</keyword>
<protein>
    <submittedName>
        <fullName evidence="9">Endoglucanase</fullName>
        <ecNumber evidence="9">3.2.1.4</ecNumber>
    </submittedName>
</protein>
<dbReference type="Pfam" id="PF05343">
    <property type="entry name" value="Peptidase_M42"/>
    <property type="match status" value="1"/>
</dbReference>
<feature type="binding site" evidence="8">
    <location>
        <position position="70"/>
    </location>
    <ligand>
        <name>Zn(2+)</name>
        <dbReference type="ChEBI" id="CHEBI:29105"/>
        <label>1</label>
    </ligand>
</feature>
<comment type="cofactor">
    <cofactor evidence="8">
        <name>a divalent metal cation</name>
        <dbReference type="ChEBI" id="CHEBI:60240"/>
    </cofactor>
    <text evidence="8">Binds 2 divalent metal cations per subunit.</text>
</comment>
<evidence type="ECO:0000256" key="6">
    <source>
        <dbReference type="PIRNR" id="PIRNR001123"/>
    </source>
</evidence>
<keyword evidence="2" id="KW-0031">Aminopeptidase</keyword>
<keyword evidence="3" id="KW-0645">Protease</keyword>
<name>A0A7X0H4T1_9BACT</name>
<evidence type="ECO:0000256" key="8">
    <source>
        <dbReference type="PIRSR" id="PIRSR001123-2"/>
    </source>
</evidence>
<feature type="binding site" evidence="8">
    <location>
        <position position="239"/>
    </location>
    <ligand>
        <name>Zn(2+)</name>
        <dbReference type="ChEBI" id="CHEBI:29105"/>
        <label>1</label>
    </ligand>
</feature>
<feature type="active site" description="Proton acceptor" evidence="7">
    <location>
        <position position="216"/>
    </location>
</feature>
<evidence type="ECO:0000256" key="1">
    <source>
        <dbReference type="ARBA" id="ARBA00006272"/>
    </source>
</evidence>
<evidence type="ECO:0000256" key="3">
    <source>
        <dbReference type="ARBA" id="ARBA00022670"/>
    </source>
</evidence>
<dbReference type="GO" id="GO:0004177">
    <property type="term" value="F:aminopeptidase activity"/>
    <property type="evidence" value="ECO:0007669"/>
    <property type="project" value="UniProtKB-UniRule"/>
</dbReference>
<dbReference type="SUPFAM" id="SSF101821">
    <property type="entry name" value="Aminopeptidase/glucanase lid domain"/>
    <property type="match status" value="1"/>
</dbReference>